<evidence type="ECO:0000313" key="2">
    <source>
        <dbReference type="EMBL" id="KAK3910889.1"/>
    </source>
</evidence>
<feature type="compositionally biased region" description="Basic and acidic residues" evidence="1">
    <location>
        <begin position="20"/>
        <end position="29"/>
    </location>
</feature>
<feature type="region of interest" description="Disordered" evidence="1">
    <location>
        <begin position="1"/>
        <end position="30"/>
    </location>
</feature>
<comment type="caution">
    <text evidence="4">The sequence shown here is derived from an EMBL/GenBank/DDBJ whole genome shotgun (WGS) entry which is preliminary data.</text>
</comment>
<feature type="non-terminal residue" evidence="4">
    <location>
        <position position="1"/>
    </location>
</feature>
<evidence type="ECO:0000313" key="6">
    <source>
        <dbReference type="EMBL" id="KAK3929559.1"/>
    </source>
</evidence>
<feature type="region of interest" description="Disordered" evidence="1">
    <location>
        <begin position="71"/>
        <end position="117"/>
    </location>
</feature>
<evidence type="ECO:0000313" key="5">
    <source>
        <dbReference type="EMBL" id="KAK3924645.1"/>
    </source>
</evidence>
<dbReference type="EMBL" id="JAHWGI010001401">
    <property type="protein sequence ID" value="KAK3929559.1"/>
    <property type="molecule type" value="Genomic_DNA"/>
</dbReference>
<proteinExistence type="predicted"/>
<evidence type="ECO:0000313" key="7">
    <source>
        <dbReference type="Proteomes" id="UP001219518"/>
    </source>
</evidence>
<reference evidence="4" key="2">
    <citation type="journal article" date="2023" name="BMC Genomics">
        <title>Pest status, molecular evolution, and epigenetic factors derived from the genome assembly of Frankliniella fusca, a thysanopteran phytovirus vector.</title>
        <authorList>
            <person name="Catto M.A."/>
            <person name="Labadie P.E."/>
            <person name="Jacobson A.L."/>
            <person name="Kennedy G.G."/>
            <person name="Srinivasan R."/>
            <person name="Hunt B.G."/>
        </authorList>
    </citation>
    <scope>NUCLEOTIDE SEQUENCE</scope>
    <source>
        <strain evidence="4">PL_HMW_Pooled</strain>
    </source>
</reference>
<feature type="compositionally biased region" description="Low complexity" evidence="1">
    <location>
        <begin position="1"/>
        <end position="19"/>
    </location>
</feature>
<organism evidence="4 7">
    <name type="scientific">Frankliniella fusca</name>
    <dbReference type="NCBI Taxonomy" id="407009"/>
    <lineage>
        <taxon>Eukaryota</taxon>
        <taxon>Metazoa</taxon>
        <taxon>Ecdysozoa</taxon>
        <taxon>Arthropoda</taxon>
        <taxon>Hexapoda</taxon>
        <taxon>Insecta</taxon>
        <taxon>Pterygota</taxon>
        <taxon>Neoptera</taxon>
        <taxon>Paraneoptera</taxon>
        <taxon>Thysanoptera</taxon>
        <taxon>Terebrantia</taxon>
        <taxon>Thripoidea</taxon>
        <taxon>Thripidae</taxon>
        <taxon>Frankliniella</taxon>
    </lineage>
</organism>
<dbReference type="EMBL" id="JAHWGI010000208">
    <property type="protein sequence ID" value="KAK3910889.1"/>
    <property type="molecule type" value="Genomic_DNA"/>
</dbReference>
<evidence type="ECO:0000313" key="3">
    <source>
        <dbReference type="EMBL" id="KAK3917133.1"/>
    </source>
</evidence>
<dbReference type="EMBL" id="JAHWGI010001195">
    <property type="protein sequence ID" value="KAK3924645.1"/>
    <property type="molecule type" value="Genomic_DNA"/>
</dbReference>
<protein>
    <submittedName>
        <fullName evidence="4">Inter-alpha-trypsin inhibitor heavy chain H2</fullName>
    </submittedName>
</protein>
<feature type="compositionally biased region" description="Polar residues" evidence="1">
    <location>
        <begin position="101"/>
        <end position="117"/>
    </location>
</feature>
<sequence>SLPDSVRSSSPERSSSSPERSSEECESRRIPSLRAVSSTMACLRASCRSSLSRLEMVQFPVVEWQRVVQLRAPAESSEEHTDPDDELALEESGIQDRSESRGSTTLDTSSSFLGSYQ</sequence>
<keyword evidence="7" id="KW-1185">Reference proteome</keyword>
<dbReference type="AlphaFoldDB" id="A0AAE1HCL0"/>
<dbReference type="EMBL" id="JAHWGI010000685">
    <property type="protein sequence ID" value="KAK3917133.1"/>
    <property type="molecule type" value="Genomic_DNA"/>
</dbReference>
<accession>A0AAE1HCL0</accession>
<evidence type="ECO:0000256" key="1">
    <source>
        <dbReference type="SAM" id="MobiDB-lite"/>
    </source>
</evidence>
<dbReference type="EMBL" id="JAHWGI010000968">
    <property type="protein sequence ID" value="KAK3918932.1"/>
    <property type="molecule type" value="Genomic_DNA"/>
</dbReference>
<dbReference type="Proteomes" id="UP001219518">
    <property type="component" value="Unassembled WGS sequence"/>
</dbReference>
<gene>
    <name evidence="4" type="ORF">KUF71_001056</name>
    <name evidence="6" type="ORF">KUF71_003566</name>
    <name evidence="3" type="ORF">KUF71_006752</name>
    <name evidence="5" type="ORF">KUF71_012779</name>
    <name evidence="2" type="ORF">KUF71_020594</name>
</gene>
<evidence type="ECO:0000313" key="4">
    <source>
        <dbReference type="EMBL" id="KAK3918932.1"/>
    </source>
</evidence>
<reference evidence="4" key="1">
    <citation type="submission" date="2021-07" db="EMBL/GenBank/DDBJ databases">
        <authorList>
            <person name="Catto M.A."/>
            <person name="Jacobson A."/>
            <person name="Kennedy G."/>
            <person name="Labadie P."/>
            <person name="Hunt B.G."/>
            <person name="Srinivasan R."/>
        </authorList>
    </citation>
    <scope>NUCLEOTIDE SEQUENCE</scope>
    <source>
        <strain evidence="4">PL_HMW_Pooled</strain>
        <tissue evidence="4">Head</tissue>
    </source>
</reference>
<name>A0AAE1HCL0_9NEOP</name>